<dbReference type="Pfam" id="PF19538">
    <property type="entry name" value="DUF6062"/>
    <property type="match status" value="1"/>
</dbReference>
<dbReference type="InterPro" id="IPR045706">
    <property type="entry name" value="DUF6062"/>
</dbReference>
<evidence type="ECO:0008006" key="3">
    <source>
        <dbReference type="Google" id="ProtNLM"/>
    </source>
</evidence>
<evidence type="ECO:0000313" key="2">
    <source>
        <dbReference type="Proteomes" id="UP001057868"/>
    </source>
</evidence>
<reference evidence="1" key="1">
    <citation type="journal article" date="2023" name="Int. J. Syst. Evol. Microbiol.">
        <title>&lt;i&gt;Clostridium folliculivorans&lt;/i&gt; sp. nov., isolated from soil samples of an organic paddy in Japan.</title>
        <authorList>
            <person name="Tazawa J."/>
            <person name="Kobayashi H."/>
            <person name="Tanizawa Y."/>
            <person name="Uchino A."/>
            <person name="Tanaka F."/>
            <person name="Urashima Y."/>
            <person name="Miura S."/>
            <person name="Sakamoto M."/>
            <person name="Ohkuma M."/>
            <person name="Tohno M."/>
        </authorList>
    </citation>
    <scope>NUCLEOTIDE SEQUENCE</scope>
    <source>
        <strain evidence="1">D1-1</strain>
    </source>
</reference>
<dbReference type="RefSeq" id="WP_261851861.1">
    <property type="nucleotide sequence ID" value="NZ_BQXY01000002.1"/>
</dbReference>
<accession>A0A9W5Y1G4</accession>
<gene>
    <name evidence="1" type="ORF">CFOLD11_17090</name>
</gene>
<dbReference type="Proteomes" id="UP001057868">
    <property type="component" value="Unassembled WGS sequence"/>
</dbReference>
<name>A0A9W5Y1G4_9CLOT</name>
<organism evidence="1 2">
    <name type="scientific">Clostridium folliculivorans</name>
    <dbReference type="NCBI Taxonomy" id="2886038"/>
    <lineage>
        <taxon>Bacteria</taxon>
        <taxon>Bacillati</taxon>
        <taxon>Bacillota</taxon>
        <taxon>Clostridia</taxon>
        <taxon>Eubacteriales</taxon>
        <taxon>Clostridiaceae</taxon>
        <taxon>Clostridium</taxon>
    </lineage>
</organism>
<proteinExistence type="predicted"/>
<dbReference type="AlphaFoldDB" id="A0A9W5Y1G4"/>
<comment type="caution">
    <text evidence="1">The sequence shown here is derived from an EMBL/GenBank/DDBJ whole genome shotgun (WGS) entry which is preliminary data.</text>
</comment>
<keyword evidence="2" id="KW-1185">Reference proteome</keyword>
<dbReference type="EMBL" id="BQXY01000002">
    <property type="protein sequence ID" value="GKU24883.1"/>
    <property type="molecule type" value="Genomic_DNA"/>
</dbReference>
<sequence length="241" mass="28409">MKKLKIEEIKIYETFENKLAECPFCVLEKSYEEQLMHSILGERIMDVDFYPKIGNEHKFCENHIEKLNRGSDKLGLAIMLDKIINEEKKKLHKNKPLQKKDNSVVKKLLSLSKNSSAPSNGKTNYECFICSKLDENNKDNIKTSVELWNKDMDFRLLYKESRGFCNNHYINMINELEKSSEKKGIADIYEVTNEIHLKNLERLQEELQWFIKKFDYLNSDKPWGTSKDSVQRALQKLLGNY</sequence>
<protein>
    <recommendedName>
        <fullName evidence="3">ABC transporter substrate-binding protein</fullName>
    </recommendedName>
</protein>
<evidence type="ECO:0000313" key="1">
    <source>
        <dbReference type="EMBL" id="GKU24883.1"/>
    </source>
</evidence>